<dbReference type="GO" id="GO:0016491">
    <property type="term" value="F:oxidoreductase activity"/>
    <property type="evidence" value="ECO:0007669"/>
    <property type="project" value="InterPro"/>
</dbReference>
<reference evidence="10 12" key="2">
    <citation type="submission" date="2016-10" db="EMBL/GenBank/DDBJ databases">
        <authorList>
            <person name="de Groot N.N."/>
        </authorList>
    </citation>
    <scope>NUCLEOTIDE SEQUENCE [LARGE SCALE GENOMIC DNA]</scope>
    <source>
        <strain evidence="10 12">Z-7982</strain>
    </source>
</reference>
<dbReference type="GeneID" id="30583679"/>
<dbReference type="InterPro" id="IPR002742">
    <property type="entry name" value="Desulfoferrodoxin_Fe-bd_dom"/>
</dbReference>
<dbReference type="KEGG" id="mhaz:BHR79_07885"/>
<reference evidence="9 13" key="3">
    <citation type="submission" date="2018-10" db="EMBL/GenBank/DDBJ databases">
        <title>Cultivation of a novel Methanohalophilus strain from Kebrit Deep of the Red Sea and a genomic comparison of members of the genus Methanohalophilus.</title>
        <authorList>
            <person name="Guan Y."/>
            <person name="Ngugi D.K."/>
            <person name="Stingl U."/>
        </authorList>
    </citation>
    <scope>NUCLEOTIDE SEQUENCE [LARGE SCALE GENOMIC DNA]</scope>
    <source>
        <strain evidence="9 13">DSM 3094</strain>
    </source>
</reference>
<evidence type="ECO:0000256" key="6">
    <source>
        <dbReference type="SAM" id="MobiDB-lite"/>
    </source>
</evidence>
<dbReference type="InterPro" id="IPR051233">
    <property type="entry name" value="Desulfoferrodoxin_SOR"/>
</dbReference>
<dbReference type="Proteomes" id="UP000267921">
    <property type="component" value="Unassembled WGS sequence"/>
</dbReference>
<keyword evidence="4" id="KW-0249">Electron transport</keyword>
<dbReference type="EMBL" id="FNMU01000007">
    <property type="protein sequence ID" value="SDW96308.1"/>
    <property type="molecule type" value="Genomic_DNA"/>
</dbReference>
<dbReference type="EMBL" id="RJJG01000007">
    <property type="protein sequence ID" value="RNI07694.1"/>
    <property type="molecule type" value="Genomic_DNA"/>
</dbReference>
<dbReference type="EMBL" id="CP017921">
    <property type="protein sequence ID" value="APH39406.1"/>
    <property type="molecule type" value="Genomic_DNA"/>
</dbReference>
<evidence type="ECO:0000313" key="11">
    <source>
        <dbReference type="Proteomes" id="UP000186879"/>
    </source>
</evidence>
<accession>A0A1L3Q3F0</accession>
<name>A0A1L3Q3F0_9EURY</name>
<dbReference type="Proteomes" id="UP000186879">
    <property type="component" value="Chromosome"/>
</dbReference>
<evidence type="ECO:0000313" key="13">
    <source>
        <dbReference type="Proteomes" id="UP000267921"/>
    </source>
</evidence>
<dbReference type="Pfam" id="PF01880">
    <property type="entry name" value="Desulfoferrodox"/>
    <property type="match status" value="1"/>
</dbReference>
<feature type="domain" description="Desulfoferrodoxin ferrous iron-binding" evidence="7">
    <location>
        <begin position="15"/>
        <end position="106"/>
    </location>
</feature>
<dbReference type="OrthoDB" id="30725at2157"/>
<dbReference type="STRING" id="2177.BHR79_07885"/>
<evidence type="ECO:0000256" key="3">
    <source>
        <dbReference type="ARBA" id="ARBA00022723"/>
    </source>
</evidence>
<gene>
    <name evidence="8" type="ORF">BHR79_07885</name>
    <name evidence="9" type="ORF">EFE40_09095</name>
    <name evidence="10" type="ORF">SAMN04515625_1955</name>
</gene>
<dbReference type="PANTHER" id="PTHR36541">
    <property type="entry name" value="SUPEROXIDE REDUCTASE-RELATED"/>
    <property type="match status" value="1"/>
</dbReference>
<evidence type="ECO:0000256" key="2">
    <source>
        <dbReference type="ARBA" id="ARBA00022448"/>
    </source>
</evidence>
<dbReference type="PANTHER" id="PTHR36541:SF1">
    <property type="entry name" value="SUPEROXIDE REDUCTASE-RELATED"/>
    <property type="match status" value="1"/>
</dbReference>
<sequence length="156" mass="17300">MTDNINRLKDKDNPTETEKKHIPVIEGPSMMTAGGTYEVTVSVGIEPHVMEEDHYIEWIDLYLADQKIGRVDLGPSAEKAEATFKVTPNEELIGAKEFEVCHIRGVNVCGDCGLTSVITDFKAIESCNVHGLWESSMEVEVMSSKQKPGKKCSWKA</sequence>
<proteinExistence type="inferred from homology"/>
<dbReference type="InterPro" id="IPR036073">
    <property type="entry name" value="Desulfoferrodoxin_Fe-bd_dom_sf"/>
</dbReference>
<evidence type="ECO:0000256" key="1">
    <source>
        <dbReference type="ARBA" id="ARBA00005941"/>
    </source>
</evidence>
<protein>
    <submittedName>
        <fullName evidence="8">Desulfoferrodoxin</fullName>
    </submittedName>
    <submittedName>
        <fullName evidence="10">Superoxide reductase</fullName>
    </submittedName>
</protein>
<evidence type="ECO:0000313" key="8">
    <source>
        <dbReference type="EMBL" id="APH39406.1"/>
    </source>
</evidence>
<dbReference type="GO" id="GO:0005506">
    <property type="term" value="F:iron ion binding"/>
    <property type="evidence" value="ECO:0007669"/>
    <property type="project" value="InterPro"/>
</dbReference>
<dbReference type="Proteomes" id="UP000198669">
    <property type="component" value="Unassembled WGS sequence"/>
</dbReference>
<keyword evidence="3" id="KW-0479">Metal-binding</keyword>
<keyword evidence="5" id="KW-0408">Iron</keyword>
<dbReference type="RefSeq" id="WP_072561832.1">
    <property type="nucleotide sequence ID" value="NZ_CP017921.1"/>
</dbReference>
<dbReference type="SUPFAM" id="SSF49367">
    <property type="entry name" value="Superoxide reductase-like"/>
    <property type="match status" value="1"/>
</dbReference>
<evidence type="ECO:0000256" key="5">
    <source>
        <dbReference type="ARBA" id="ARBA00023004"/>
    </source>
</evidence>
<evidence type="ECO:0000313" key="12">
    <source>
        <dbReference type="Proteomes" id="UP000198669"/>
    </source>
</evidence>
<evidence type="ECO:0000256" key="4">
    <source>
        <dbReference type="ARBA" id="ARBA00022982"/>
    </source>
</evidence>
<dbReference type="Gene3D" id="2.60.40.730">
    <property type="entry name" value="SOR catalytic domain"/>
    <property type="match status" value="1"/>
</dbReference>
<feature type="region of interest" description="Disordered" evidence="6">
    <location>
        <begin position="1"/>
        <end position="20"/>
    </location>
</feature>
<organism evidence="8 11">
    <name type="scientific">Methanohalophilus halophilus</name>
    <dbReference type="NCBI Taxonomy" id="2177"/>
    <lineage>
        <taxon>Archaea</taxon>
        <taxon>Methanobacteriati</taxon>
        <taxon>Methanobacteriota</taxon>
        <taxon>Stenosarchaea group</taxon>
        <taxon>Methanomicrobia</taxon>
        <taxon>Methanosarcinales</taxon>
        <taxon>Methanosarcinaceae</taxon>
        <taxon>Methanohalophilus</taxon>
    </lineage>
</organism>
<reference evidence="8 11" key="1">
    <citation type="submission" date="2016-10" db="EMBL/GenBank/DDBJ databases">
        <title>Methanohalophilus halophilus.</title>
        <authorList>
            <person name="L'haridon S."/>
        </authorList>
    </citation>
    <scope>NUCLEOTIDE SEQUENCE [LARGE SCALE GENOMIC DNA]</scope>
    <source>
        <strain evidence="8 11">Z-7982</strain>
    </source>
</reference>
<evidence type="ECO:0000313" key="10">
    <source>
        <dbReference type="EMBL" id="SDW96308.1"/>
    </source>
</evidence>
<evidence type="ECO:0000313" key="9">
    <source>
        <dbReference type="EMBL" id="RNI07694.1"/>
    </source>
</evidence>
<keyword evidence="11" id="KW-1185">Reference proteome</keyword>
<dbReference type="AlphaFoldDB" id="A0A1L3Q3F0"/>
<comment type="similarity">
    <text evidence="1">Belongs to the desulfoferrodoxin family.</text>
</comment>
<keyword evidence="2" id="KW-0813">Transport</keyword>
<evidence type="ECO:0000259" key="7">
    <source>
        <dbReference type="Pfam" id="PF01880"/>
    </source>
</evidence>
<dbReference type="NCBIfam" id="TIGR00332">
    <property type="entry name" value="neela_ferrous"/>
    <property type="match status" value="1"/>
</dbReference>